<dbReference type="AlphaFoldDB" id="A0A6A4H9D7"/>
<dbReference type="EMBL" id="ML769564">
    <property type="protein sequence ID" value="KAE9393785.1"/>
    <property type="molecule type" value="Genomic_DNA"/>
</dbReference>
<keyword evidence="2" id="KW-1185">Reference proteome</keyword>
<evidence type="ECO:0000313" key="2">
    <source>
        <dbReference type="Proteomes" id="UP000799118"/>
    </source>
</evidence>
<accession>A0A6A4H9D7</accession>
<sequence length="153" mass="16865">MRMKVYGQSGQGQKPVATNPRLEPIRSLLQGWLSECFLQDESPKCDQYKGLSIFAQYLAIPSQICRLGTPAILDTIRSNTSTIYPSSVKTRTVSTALHVLPFVFETDLGTPTQKPKLLMKWAYVSSSTPPQHDLFIGLQNLSKTMIGSTATTG</sequence>
<name>A0A6A4H9D7_9AGAR</name>
<protein>
    <submittedName>
        <fullName evidence="1">Uncharacterized protein</fullName>
    </submittedName>
</protein>
<proteinExistence type="predicted"/>
<gene>
    <name evidence="1" type="ORF">BT96DRAFT_999147</name>
</gene>
<organism evidence="1 2">
    <name type="scientific">Gymnopus androsaceus JB14</name>
    <dbReference type="NCBI Taxonomy" id="1447944"/>
    <lineage>
        <taxon>Eukaryota</taxon>
        <taxon>Fungi</taxon>
        <taxon>Dikarya</taxon>
        <taxon>Basidiomycota</taxon>
        <taxon>Agaricomycotina</taxon>
        <taxon>Agaricomycetes</taxon>
        <taxon>Agaricomycetidae</taxon>
        <taxon>Agaricales</taxon>
        <taxon>Marasmiineae</taxon>
        <taxon>Omphalotaceae</taxon>
        <taxon>Gymnopus</taxon>
    </lineage>
</organism>
<dbReference type="Proteomes" id="UP000799118">
    <property type="component" value="Unassembled WGS sequence"/>
</dbReference>
<reference evidence="1" key="1">
    <citation type="journal article" date="2019" name="Environ. Microbiol.">
        <title>Fungal ecological strategies reflected in gene transcription - a case study of two litter decomposers.</title>
        <authorList>
            <person name="Barbi F."/>
            <person name="Kohler A."/>
            <person name="Barry K."/>
            <person name="Baskaran P."/>
            <person name="Daum C."/>
            <person name="Fauchery L."/>
            <person name="Ihrmark K."/>
            <person name="Kuo A."/>
            <person name="LaButti K."/>
            <person name="Lipzen A."/>
            <person name="Morin E."/>
            <person name="Grigoriev I.V."/>
            <person name="Henrissat B."/>
            <person name="Lindahl B."/>
            <person name="Martin F."/>
        </authorList>
    </citation>
    <scope>NUCLEOTIDE SEQUENCE</scope>
    <source>
        <strain evidence="1">JB14</strain>
    </source>
</reference>
<evidence type="ECO:0000313" key="1">
    <source>
        <dbReference type="EMBL" id="KAE9393785.1"/>
    </source>
</evidence>